<dbReference type="Pfam" id="PF13443">
    <property type="entry name" value="HTH_26"/>
    <property type="match status" value="1"/>
</dbReference>
<dbReference type="InterPro" id="IPR010982">
    <property type="entry name" value="Lambda_DNA-bd_dom_sf"/>
</dbReference>
<proteinExistence type="predicted"/>
<organism evidence="2 3">
    <name type="scientific">Brunnivagina elsteri CCALA 953</name>
    <dbReference type="NCBI Taxonomy" id="987040"/>
    <lineage>
        <taxon>Bacteria</taxon>
        <taxon>Bacillati</taxon>
        <taxon>Cyanobacteriota</taxon>
        <taxon>Cyanophyceae</taxon>
        <taxon>Nostocales</taxon>
        <taxon>Calotrichaceae</taxon>
        <taxon>Brunnivagina</taxon>
    </lineage>
</organism>
<evidence type="ECO:0000259" key="1">
    <source>
        <dbReference type="PROSITE" id="PS50943"/>
    </source>
</evidence>
<dbReference type="PROSITE" id="PS50943">
    <property type="entry name" value="HTH_CROC1"/>
    <property type="match status" value="1"/>
</dbReference>
<dbReference type="GO" id="GO:0003677">
    <property type="term" value="F:DNA binding"/>
    <property type="evidence" value="ECO:0007669"/>
    <property type="project" value="InterPro"/>
</dbReference>
<dbReference type="EMBL" id="NTFS01000042">
    <property type="protein sequence ID" value="PAX59658.1"/>
    <property type="molecule type" value="Genomic_DNA"/>
</dbReference>
<dbReference type="AlphaFoldDB" id="A0A2A2TNF9"/>
<dbReference type="InterPro" id="IPR001387">
    <property type="entry name" value="Cro/C1-type_HTH"/>
</dbReference>
<comment type="caution">
    <text evidence="2">The sequence shown here is derived from an EMBL/GenBank/DDBJ whole genome shotgun (WGS) entry which is preliminary data.</text>
</comment>
<feature type="domain" description="HTH cro/C1-type" evidence="1">
    <location>
        <begin position="53"/>
        <end position="87"/>
    </location>
</feature>
<gene>
    <name evidence="2" type="ORF">CK510_06035</name>
</gene>
<evidence type="ECO:0000313" key="3">
    <source>
        <dbReference type="Proteomes" id="UP000218238"/>
    </source>
</evidence>
<keyword evidence="3" id="KW-1185">Reference proteome</keyword>
<dbReference type="OrthoDB" id="516063at2"/>
<dbReference type="RefSeq" id="WP_095720832.1">
    <property type="nucleotide sequence ID" value="NZ_NTFS01000042.1"/>
</dbReference>
<evidence type="ECO:0000313" key="2">
    <source>
        <dbReference type="EMBL" id="PAX59658.1"/>
    </source>
</evidence>
<dbReference type="SUPFAM" id="SSF47413">
    <property type="entry name" value="lambda repressor-like DNA-binding domains"/>
    <property type="match status" value="1"/>
</dbReference>
<sequence length="107" mass="11975">MSENDKTKLMISLDSVDRLKWTPEHGKRLQSLRGQIPMRTLADKVNNNGVTCTYQYIHKLEAGKAEAVSTDLILAICNALNTDFKNLFPAVYIDPSELLAILQKNVA</sequence>
<protein>
    <recommendedName>
        <fullName evidence="1">HTH cro/C1-type domain-containing protein</fullName>
    </recommendedName>
</protein>
<name>A0A2A2TNF9_9CYAN</name>
<dbReference type="Proteomes" id="UP000218238">
    <property type="component" value="Unassembled WGS sequence"/>
</dbReference>
<accession>A0A2A2TNF9</accession>
<reference evidence="2 3" key="1">
    <citation type="submission" date="2017-08" db="EMBL/GenBank/DDBJ databases">
        <title>Draft genome sequence of filamentous cyanobacterium Calothrix elsteri CCALA 953.</title>
        <authorList>
            <person name="Gagunashvili A.N."/>
            <person name="Elster J."/>
            <person name="Andresson O.S."/>
        </authorList>
    </citation>
    <scope>NUCLEOTIDE SEQUENCE [LARGE SCALE GENOMIC DNA]</scope>
    <source>
        <strain evidence="2 3">CCALA 953</strain>
    </source>
</reference>
<dbReference type="Gene3D" id="1.10.260.40">
    <property type="entry name" value="lambda repressor-like DNA-binding domains"/>
    <property type="match status" value="1"/>
</dbReference>